<reference evidence="1 2" key="1">
    <citation type="journal article" date="2010" name="Stand. Genomic Sci.">
        <title>Complete genome sequence of Ilyobacter polytropus type strain (CuHbu1).</title>
        <authorList>
            <person name="Sikorski J."/>
            <person name="Chertkov O."/>
            <person name="Lapidus A."/>
            <person name="Nolan M."/>
            <person name="Lucas S."/>
            <person name="Del Rio T.G."/>
            <person name="Tice H."/>
            <person name="Cheng J.F."/>
            <person name="Tapia R."/>
            <person name="Han C."/>
            <person name="Goodwin L."/>
            <person name="Pitluck S."/>
            <person name="Liolios K."/>
            <person name="Ivanova N."/>
            <person name="Mavromatis K."/>
            <person name="Mikhailova N."/>
            <person name="Pati A."/>
            <person name="Chen A."/>
            <person name="Palaniappan K."/>
            <person name="Land M."/>
            <person name="Hauser L."/>
            <person name="Chang Y.J."/>
            <person name="Jeffries C.D."/>
            <person name="Brambilla E."/>
            <person name="Yasawong M."/>
            <person name="Rohde M."/>
            <person name="Pukall R."/>
            <person name="Spring S."/>
            <person name="Goker M."/>
            <person name="Woyke T."/>
            <person name="Bristow J."/>
            <person name="Eisen J.A."/>
            <person name="Markowitz V."/>
            <person name="Hugenholtz P."/>
            <person name="Kyrpides N.C."/>
            <person name="Klenk H.P."/>
        </authorList>
    </citation>
    <scope>NUCLEOTIDE SEQUENCE [LARGE SCALE GENOMIC DNA]</scope>
    <source>
        <strain evidence="2">ATCC 51220 / DSM 2926 / LMG 16218 / CuHBu1</strain>
        <plasmid evidence="2">pILYOP01</plasmid>
    </source>
</reference>
<geneLocation type="plasmid" evidence="1 2">
    <name>pILYOP01</name>
</geneLocation>
<sequence length="131" mass="15315">MISKDYKIKNSSIYNHFGGSAQLEQTKCEGLELLLSLQRFLMDPSQKRLNEVKDEIADRIITAEQMIVNSAGAIKRDFEIHCIHFKNALEGHNLHHLFQNVLEEHRGDIRRIIEQKIDRTLSRMESGHYDR</sequence>
<keyword evidence="2" id="KW-1185">Reference proteome</keyword>
<dbReference type="KEGG" id="ipo:Ilyop_2062"/>
<gene>
    <name evidence="1" type="ordered locus">Ilyop_2062</name>
</gene>
<protein>
    <submittedName>
        <fullName evidence="1">Uncharacterized protein</fullName>
    </submittedName>
</protein>
<organism evidence="1 2">
    <name type="scientific">Ilyobacter polytropus (strain ATCC 51220 / DSM 2926 / LMG 16218 / CuHBu1)</name>
    <dbReference type="NCBI Taxonomy" id="572544"/>
    <lineage>
        <taxon>Bacteria</taxon>
        <taxon>Fusobacteriati</taxon>
        <taxon>Fusobacteriota</taxon>
        <taxon>Fusobacteriia</taxon>
        <taxon>Fusobacteriales</taxon>
        <taxon>Fusobacteriaceae</taxon>
        <taxon>Ilyobacter</taxon>
    </lineage>
</organism>
<evidence type="ECO:0000313" key="1">
    <source>
        <dbReference type="EMBL" id="ADO83833.1"/>
    </source>
</evidence>
<proteinExistence type="predicted"/>
<keyword evidence="1" id="KW-0614">Plasmid</keyword>
<accession>E3HBS1</accession>
<dbReference type="AlphaFoldDB" id="E3HBS1"/>
<dbReference type="Proteomes" id="UP000006875">
    <property type="component" value="Plasmid pILYOP01"/>
</dbReference>
<dbReference type="HOGENOM" id="CLU_1924729_0_0_0"/>
<name>E3HBS1_ILYPC</name>
<dbReference type="RefSeq" id="WP_013388495.1">
    <property type="nucleotide sequence ID" value="NC_014633.1"/>
</dbReference>
<dbReference type="EMBL" id="CP002282">
    <property type="protein sequence ID" value="ADO83833.1"/>
    <property type="molecule type" value="Genomic_DNA"/>
</dbReference>
<evidence type="ECO:0000313" key="2">
    <source>
        <dbReference type="Proteomes" id="UP000006875"/>
    </source>
</evidence>